<name>A0ABT8F0R9_9BACT</name>
<dbReference type="RefSeq" id="WP_320002406.1">
    <property type="nucleotide sequence ID" value="NZ_JAUHJS010000001.1"/>
</dbReference>
<comment type="caution">
    <text evidence="1">The sequence shown here is derived from an EMBL/GenBank/DDBJ whole genome shotgun (WGS) entry which is preliminary data.</text>
</comment>
<evidence type="ECO:0000313" key="1">
    <source>
        <dbReference type="EMBL" id="MDN4163878.1"/>
    </source>
</evidence>
<sequence>MLSVWRMPLSAQNLDQIGKGEAFSLSGGVSTTQIVYAAQGLEQRRDPYSYFINGNLALSIYGLSMPFSFSYSNQNAAFQQPFNQYGLSPTYKGWTAHLGYRSMTFSPYTLNGHIFLGTGLEYQSTGAWKFSAMYGRLQKEVVYDSTQLDAQAAFRRMGYGLKTAYQKDRSLVEFVIFGAEDQMGTMNYLPTDNSLMPMQNLVIGLNASQTLGRVAIRGEYANSALVRDTRAKDFRPSVSNLQDYLTPIYQRKVSSSYYDALKLNATYQGAWFQVGLGYERIDPEYQTLGAYYFANDLENMKLNTAFRLFQQKLNVSVNTGLQKNNLKGDKSQEMERWVGAANLSYAASAKLNLSGSYSNFQTFTRIRSVFETLNQTTPYDNLDTLNYTQLAQSANLNANYMLAASKARSSSLSCMLSYQQSDDKQGETTLATGTQFYNGNASYTHTLNERNMGVTTSFNYNLQQGLGMNTSAWGPSFSINKALWEKKVKTAVTISYNEARDQGIRLSGITNLRFSGGYTYLKKHNFSLSLITLNRQSRAGEGLSLSTFNEFTGTLTYNYSF</sequence>
<protein>
    <submittedName>
        <fullName evidence="1">Uncharacterized protein</fullName>
    </submittedName>
</protein>
<reference evidence="1" key="1">
    <citation type="submission" date="2023-06" db="EMBL/GenBank/DDBJ databases">
        <title>Cytophagales bacterium Strain LB-30, isolated from soil.</title>
        <authorList>
            <person name="Liu B."/>
        </authorList>
    </citation>
    <scope>NUCLEOTIDE SEQUENCE</scope>
    <source>
        <strain evidence="1">LB-30</strain>
    </source>
</reference>
<dbReference type="Proteomes" id="UP001168552">
    <property type="component" value="Unassembled WGS sequence"/>
</dbReference>
<keyword evidence="2" id="KW-1185">Reference proteome</keyword>
<evidence type="ECO:0000313" key="2">
    <source>
        <dbReference type="Proteomes" id="UP001168552"/>
    </source>
</evidence>
<organism evidence="1 2">
    <name type="scientific">Shiella aurantiaca</name>
    <dbReference type="NCBI Taxonomy" id="3058365"/>
    <lineage>
        <taxon>Bacteria</taxon>
        <taxon>Pseudomonadati</taxon>
        <taxon>Bacteroidota</taxon>
        <taxon>Cytophagia</taxon>
        <taxon>Cytophagales</taxon>
        <taxon>Shiellaceae</taxon>
        <taxon>Shiella</taxon>
    </lineage>
</organism>
<accession>A0ABT8F0R9</accession>
<dbReference type="EMBL" id="JAUHJS010000001">
    <property type="protein sequence ID" value="MDN4163878.1"/>
    <property type="molecule type" value="Genomic_DNA"/>
</dbReference>
<gene>
    <name evidence="1" type="ORF">QWY31_00115</name>
</gene>
<proteinExistence type="predicted"/>